<proteinExistence type="predicted"/>
<name>A0ABR3EPH8_9AGAR</name>
<accession>A0ABR3EPH8</accession>
<evidence type="ECO:0000313" key="3">
    <source>
        <dbReference type="Proteomes" id="UP001465976"/>
    </source>
</evidence>
<gene>
    <name evidence="2" type="ORF">V5O48_017266</name>
</gene>
<dbReference type="SUPFAM" id="SSF54593">
    <property type="entry name" value="Glyoxalase/Bleomycin resistance protein/Dihydroxybiphenyl dioxygenase"/>
    <property type="match status" value="1"/>
</dbReference>
<organism evidence="2 3">
    <name type="scientific">Marasmius crinis-equi</name>
    <dbReference type="NCBI Taxonomy" id="585013"/>
    <lineage>
        <taxon>Eukaryota</taxon>
        <taxon>Fungi</taxon>
        <taxon>Dikarya</taxon>
        <taxon>Basidiomycota</taxon>
        <taxon>Agaricomycotina</taxon>
        <taxon>Agaricomycetes</taxon>
        <taxon>Agaricomycetidae</taxon>
        <taxon>Agaricales</taxon>
        <taxon>Marasmiineae</taxon>
        <taxon>Marasmiaceae</taxon>
        <taxon>Marasmius</taxon>
    </lineage>
</organism>
<comment type="caution">
    <text evidence="2">The sequence shown here is derived from an EMBL/GenBank/DDBJ whole genome shotgun (WGS) entry which is preliminary data.</text>
</comment>
<dbReference type="Pfam" id="PF00903">
    <property type="entry name" value="Glyoxalase"/>
    <property type="match status" value="1"/>
</dbReference>
<evidence type="ECO:0000313" key="2">
    <source>
        <dbReference type="EMBL" id="KAL0564772.1"/>
    </source>
</evidence>
<protein>
    <recommendedName>
        <fullName evidence="1">Glyoxalase/fosfomycin resistance/dioxygenase domain-containing protein</fullName>
    </recommendedName>
</protein>
<dbReference type="Proteomes" id="UP001465976">
    <property type="component" value="Unassembled WGS sequence"/>
</dbReference>
<keyword evidence="3" id="KW-1185">Reference proteome</keyword>
<dbReference type="InterPro" id="IPR029068">
    <property type="entry name" value="Glyas_Bleomycin-R_OHBP_Dase"/>
</dbReference>
<dbReference type="CDD" id="cd07262">
    <property type="entry name" value="VOC_like"/>
    <property type="match status" value="1"/>
</dbReference>
<dbReference type="PANTHER" id="PTHR35006">
    <property type="entry name" value="GLYOXALASE FAMILY PROTEIN (AFU_ORTHOLOGUE AFUA_5G14830)"/>
    <property type="match status" value="1"/>
</dbReference>
<dbReference type="InterPro" id="IPR004360">
    <property type="entry name" value="Glyas_Fos-R_dOase_dom"/>
</dbReference>
<feature type="domain" description="Glyoxalase/fosfomycin resistance/dioxygenase" evidence="1">
    <location>
        <begin position="67"/>
        <end position="122"/>
    </location>
</feature>
<dbReference type="PANTHER" id="PTHR35006:SF2">
    <property type="entry name" value="GLYOXALASE FAMILY PROTEIN (AFU_ORTHOLOGUE AFUA_5G14830)"/>
    <property type="match status" value="1"/>
</dbReference>
<evidence type="ECO:0000259" key="1">
    <source>
        <dbReference type="Pfam" id="PF00903"/>
    </source>
</evidence>
<dbReference type="EMBL" id="JBAHYK010002593">
    <property type="protein sequence ID" value="KAL0564772.1"/>
    <property type="molecule type" value="Genomic_DNA"/>
</dbReference>
<sequence>MTINHTSIHVPASKRLTVVAWYEAALKPLGYKKTTTFGPNEEVVGFGDSAAISDWWVMGFTDDATYTSHHAFSAKDRATVDVFYQAAIAAGGKDNGAPGLRSYHPNYYAAFVLDPAGNNIEVVCHDPIEGAD</sequence>
<reference evidence="2 3" key="1">
    <citation type="submission" date="2024-02" db="EMBL/GenBank/DDBJ databases">
        <title>A draft genome for the cacao thread blight pathogen Marasmius crinis-equi.</title>
        <authorList>
            <person name="Cohen S.P."/>
            <person name="Baruah I.K."/>
            <person name="Amoako-Attah I."/>
            <person name="Bukari Y."/>
            <person name="Meinhardt L.W."/>
            <person name="Bailey B.A."/>
        </authorList>
    </citation>
    <scope>NUCLEOTIDE SEQUENCE [LARGE SCALE GENOMIC DNA]</scope>
    <source>
        <strain evidence="2 3">GH-76</strain>
    </source>
</reference>
<dbReference type="Gene3D" id="3.10.180.10">
    <property type="entry name" value="2,3-Dihydroxybiphenyl 1,2-Dioxygenase, domain 1"/>
    <property type="match status" value="1"/>
</dbReference>